<accession>A0AAV4NVX8</accession>
<dbReference type="AlphaFoldDB" id="A0AAV4NVX8"/>
<dbReference type="InterPro" id="IPR040364">
    <property type="entry name" value="TTC21A/TTC21B"/>
</dbReference>
<protein>
    <submittedName>
        <fullName evidence="1">Tetratricopeptide repeat protein 21B</fullName>
    </submittedName>
</protein>
<dbReference type="PANTHER" id="PTHR14699:SF0">
    <property type="entry name" value="TETRATRICOPEPTIDE REPEAT PROTEIN 21 HOMOLOG"/>
    <property type="match status" value="1"/>
</dbReference>
<name>A0AAV4NVX8_CAEEX</name>
<gene>
    <name evidence="1" type="primary">TTC21B_1</name>
    <name evidence="1" type="ORF">CEXT_180451</name>
</gene>
<dbReference type="Proteomes" id="UP001054945">
    <property type="component" value="Unassembled WGS sequence"/>
</dbReference>
<organism evidence="1 2">
    <name type="scientific">Caerostris extrusa</name>
    <name type="common">Bark spider</name>
    <name type="synonym">Caerostris bankana</name>
    <dbReference type="NCBI Taxonomy" id="172846"/>
    <lineage>
        <taxon>Eukaryota</taxon>
        <taxon>Metazoa</taxon>
        <taxon>Ecdysozoa</taxon>
        <taxon>Arthropoda</taxon>
        <taxon>Chelicerata</taxon>
        <taxon>Arachnida</taxon>
        <taxon>Araneae</taxon>
        <taxon>Araneomorphae</taxon>
        <taxon>Entelegynae</taxon>
        <taxon>Araneoidea</taxon>
        <taxon>Araneidae</taxon>
        <taxon>Caerostris</taxon>
    </lineage>
</organism>
<dbReference type="GO" id="GO:0035721">
    <property type="term" value="P:intraciliary retrograde transport"/>
    <property type="evidence" value="ECO:0007669"/>
    <property type="project" value="TreeGrafter"/>
</dbReference>
<comment type="caution">
    <text evidence="1">The sequence shown here is derived from an EMBL/GenBank/DDBJ whole genome shotgun (WGS) entry which is preliminary data.</text>
</comment>
<keyword evidence="2" id="KW-1185">Reference proteome</keyword>
<proteinExistence type="predicted"/>
<dbReference type="PANTHER" id="PTHR14699">
    <property type="entry name" value="STI2 PROTEIN-RELATED"/>
    <property type="match status" value="1"/>
</dbReference>
<dbReference type="Pfam" id="PF25058">
    <property type="entry name" value="ARM_TT21"/>
    <property type="match status" value="1"/>
</dbReference>
<reference evidence="1 2" key="1">
    <citation type="submission" date="2021-06" db="EMBL/GenBank/DDBJ databases">
        <title>Caerostris extrusa draft genome.</title>
        <authorList>
            <person name="Kono N."/>
            <person name="Arakawa K."/>
        </authorList>
    </citation>
    <scope>NUCLEOTIDE SEQUENCE [LARGE SCALE GENOMIC DNA]</scope>
</reference>
<evidence type="ECO:0000313" key="1">
    <source>
        <dbReference type="EMBL" id="GIX87207.1"/>
    </source>
</evidence>
<dbReference type="EMBL" id="BPLR01003661">
    <property type="protein sequence ID" value="GIX87207.1"/>
    <property type="molecule type" value="Genomic_DNA"/>
</dbReference>
<dbReference type="GO" id="GO:0005929">
    <property type="term" value="C:cilium"/>
    <property type="evidence" value="ECO:0007669"/>
    <property type="project" value="GOC"/>
</dbReference>
<evidence type="ECO:0000313" key="2">
    <source>
        <dbReference type="Proteomes" id="UP001054945"/>
    </source>
</evidence>
<dbReference type="GO" id="GO:0061512">
    <property type="term" value="P:protein localization to cilium"/>
    <property type="evidence" value="ECO:0007669"/>
    <property type="project" value="TreeGrafter"/>
</dbReference>
<sequence>MIKAEIQKQQGLLSDAAETLNFAKTNAFQDSKKEDDAKSEKRIPLSKKINLYVQLIKVYCDLHKQDAANAAIHEANTLFRDTPEFDRLRFAVAYFALSRNDVNCALKILEEIKPDKLCYFEALQQRADIYLNQRKNRLKFINCYREAVKENNTPETLNLLEMHL</sequence>
<dbReference type="GO" id="GO:0030991">
    <property type="term" value="C:intraciliary transport particle A"/>
    <property type="evidence" value="ECO:0007669"/>
    <property type="project" value="TreeGrafter"/>
</dbReference>